<dbReference type="EMBL" id="BTGU01000077">
    <property type="protein sequence ID" value="GMN58398.1"/>
    <property type="molecule type" value="Genomic_DNA"/>
</dbReference>
<reference evidence="2" key="1">
    <citation type="submission" date="2023-07" db="EMBL/GenBank/DDBJ databases">
        <title>draft genome sequence of fig (Ficus carica).</title>
        <authorList>
            <person name="Takahashi T."/>
            <person name="Nishimura K."/>
        </authorList>
    </citation>
    <scope>NUCLEOTIDE SEQUENCE</scope>
</reference>
<evidence type="ECO:0000256" key="1">
    <source>
        <dbReference type="SAM" id="MobiDB-lite"/>
    </source>
</evidence>
<proteinExistence type="predicted"/>
<dbReference type="AlphaFoldDB" id="A0AA88IV88"/>
<organism evidence="2 3">
    <name type="scientific">Ficus carica</name>
    <name type="common">Common fig</name>
    <dbReference type="NCBI Taxonomy" id="3494"/>
    <lineage>
        <taxon>Eukaryota</taxon>
        <taxon>Viridiplantae</taxon>
        <taxon>Streptophyta</taxon>
        <taxon>Embryophyta</taxon>
        <taxon>Tracheophyta</taxon>
        <taxon>Spermatophyta</taxon>
        <taxon>Magnoliopsida</taxon>
        <taxon>eudicotyledons</taxon>
        <taxon>Gunneridae</taxon>
        <taxon>Pentapetalae</taxon>
        <taxon>rosids</taxon>
        <taxon>fabids</taxon>
        <taxon>Rosales</taxon>
        <taxon>Moraceae</taxon>
        <taxon>Ficeae</taxon>
        <taxon>Ficus</taxon>
    </lineage>
</organism>
<accession>A0AA88IV88</accession>
<feature type="region of interest" description="Disordered" evidence="1">
    <location>
        <begin position="120"/>
        <end position="148"/>
    </location>
</feature>
<dbReference type="Gramene" id="FCD_00022577-RA">
    <property type="protein sequence ID" value="FCD_00022577-RA:cds"/>
    <property type="gene ID" value="FCD_00022577"/>
</dbReference>
<feature type="compositionally biased region" description="Low complexity" evidence="1">
    <location>
        <begin position="137"/>
        <end position="148"/>
    </location>
</feature>
<evidence type="ECO:0000313" key="2">
    <source>
        <dbReference type="EMBL" id="GMN58398.1"/>
    </source>
</evidence>
<gene>
    <name evidence="2" type="ORF">TIFTF001_027494</name>
</gene>
<evidence type="ECO:0000313" key="3">
    <source>
        <dbReference type="Proteomes" id="UP001187192"/>
    </source>
</evidence>
<dbReference type="Proteomes" id="UP001187192">
    <property type="component" value="Unassembled WGS sequence"/>
</dbReference>
<sequence>MTVTRLATAGRVRLKQSVEIHLLSKSLATPTMAFNHLKSFVMPLLLVTNLLILLSNNAFPVEARHLVEATLPELPDRPELPKLPDFSSFPIPELPAGFPKFEFPPLPFFPKPELPEVAKFPELPKTKLPTLGKDHLPSSSEPHSPASP</sequence>
<protein>
    <submittedName>
        <fullName evidence="2">Uncharacterized protein</fullName>
    </submittedName>
</protein>
<name>A0AA88IV88_FICCA</name>
<keyword evidence="3" id="KW-1185">Reference proteome</keyword>
<comment type="caution">
    <text evidence="2">The sequence shown here is derived from an EMBL/GenBank/DDBJ whole genome shotgun (WGS) entry which is preliminary data.</text>
</comment>